<organism evidence="11 12">
    <name type="scientific">Leucobacter allii</name>
    <dbReference type="NCBI Taxonomy" id="2932247"/>
    <lineage>
        <taxon>Bacteria</taxon>
        <taxon>Bacillati</taxon>
        <taxon>Actinomycetota</taxon>
        <taxon>Actinomycetes</taxon>
        <taxon>Micrococcales</taxon>
        <taxon>Microbacteriaceae</taxon>
        <taxon>Leucobacter</taxon>
    </lineage>
</organism>
<keyword evidence="12" id="KW-1185">Reference proteome</keyword>
<evidence type="ECO:0000313" key="11">
    <source>
        <dbReference type="EMBL" id="UOQ58730.1"/>
    </source>
</evidence>
<feature type="transmembrane region" description="Helical" evidence="8">
    <location>
        <begin position="71"/>
        <end position="89"/>
    </location>
</feature>
<evidence type="ECO:0000259" key="10">
    <source>
        <dbReference type="PROSITE" id="PS50929"/>
    </source>
</evidence>
<keyword evidence="2 8" id="KW-0812">Transmembrane</keyword>
<evidence type="ECO:0000256" key="6">
    <source>
        <dbReference type="ARBA" id="ARBA00023136"/>
    </source>
</evidence>
<dbReference type="CDD" id="cd18584">
    <property type="entry name" value="ABC_6TM_AarD_CydD"/>
    <property type="match status" value="1"/>
</dbReference>
<proteinExistence type="predicted"/>
<dbReference type="PANTHER" id="PTHR24221:SF590">
    <property type="entry name" value="COMPONENT LINKED WITH THE ASSEMBLY OF CYTOCHROME' TRANSPORT TRANSMEMBRANE ATP-BINDING PROTEIN ABC TRANSPORTER CYDD-RELATED"/>
    <property type="match status" value="1"/>
</dbReference>
<dbReference type="InterPro" id="IPR017871">
    <property type="entry name" value="ABC_transporter-like_CS"/>
</dbReference>
<keyword evidence="6 8" id="KW-0472">Membrane</keyword>
<dbReference type="SUPFAM" id="SSF90123">
    <property type="entry name" value="ABC transporter transmembrane region"/>
    <property type="match status" value="1"/>
</dbReference>
<dbReference type="Gene3D" id="3.40.50.300">
    <property type="entry name" value="P-loop containing nucleotide triphosphate hydrolases"/>
    <property type="match status" value="1"/>
</dbReference>
<evidence type="ECO:0000256" key="3">
    <source>
        <dbReference type="ARBA" id="ARBA00022741"/>
    </source>
</evidence>
<evidence type="ECO:0000259" key="9">
    <source>
        <dbReference type="PROSITE" id="PS50893"/>
    </source>
</evidence>
<dbReference type="EMBL" id="CP095045">
    <property type="protein sequence ID" value="UOQ58730.1"/>
    <property type="molecule type" value="Genomic_DNA"/>
</dbReference>
<dbReference type="InterPro" id="IPR014216">
    <property type="entry name" value="ABC_transptr_CydD"/>
</dbReference>
<sequence>MKPFDPRLLRHARAARGVLLAGAGFGLLRTAAILVWCWCLAHAIAALVLPVLESEGGGAGRIADGAPSVEMVPWLVLGGLLAVAVRSVASWSMDAVAVRGAVRVKAQLREAALDALDRRSPLRDARLGGAADAGAADPGAAGATGDAALATVLGRGLDALDGYFSGYLPQLILTAVATPPLILAILLADPLSGVIVCIVFPVIPVFMILIGLATQAVQDRQWAQLQRLSASFLDAVSGLATLKIFRREHRQAARIARETGEYRSRTMRVLRVTFLSGFVLDLAGTFSIALVAVTVGTRLVTGEFPLALGLFVLLLLPEAFVPVRQVGAAFHASAEGLAAASRVFAIIEGDEESDRSGGDSRRRARRGGAGRGAARGASLDAAREAARGSDPGAGIRATGLRIDRGGRRVVGPVDLVVAPGELVALAGPSGAGKSSILAALLGFVEPAGGELERPGELAWVGQRPGLLQGTVAENVALGPGEPDPALVRASLAAAGIPEISPETVLGALGAGLSGGQAQRVAIARALYRAAQRPGAALLLDEPSSALDPGHEAVLAATLRREADGGRAVLVVSHRRGLLEAADRVVRIAAADAERSASGAER</sequence>
<feature type="domain" description="ABC transmembrane type-1" evidence="10">
    <location>
        <begin position="20"/>
        <end position="335"/>
    </location>
</feature>
<evidence type="ECO:0000256" key="2">
    <source>
        <dbReference type="ARBA" id="ARBA00022692"/>
    </source>
</evidence>
<comment type="subcellular location">
    <subcellularLocation>
        <location evidence="1">Cell membrane</location>
        <topology evidence="1">Multi-pass membrane protein</topology>
    </subcellularLocation>
</comment>
<feature type="region of interest" description="Disordered" evidence="7">
    <location>
        <begin position="352"/>
        <end position="394"/>
    </location>
</feature>
<evidence type="ECO:0000256" key="8">
    <source>
        <dbReference type="SAM" id="Phobius"/>
    </source>
</evidence>
<dbReference type="RefSeq" id="WP_244729842.1">
    <property type="nucleotide sequence ID" value="NZ_CP095045.1"/>
</dbReference>
<dbReference type="Gene3D" id="1.20.1560.10">
    <property type="entry name" value="ABC transporter type 1, transmembrane domain"/>
    <property type="match status" value="1"/>
</dbReference>
<feature type="transmembrane region" description="Helical" evidence="8">
    <location>
        <begin position="193"/>
        <end position="217"/>
    </location>
</feature>
<dbReference type="Pfam" id="PF00664">
    <property type="entry name" value="ABC_membrane"/>
    <property type="match status" value="1"/>
</dbReference>
<feature type="domain" description="ABC transporter" evidence="9">
    <location>
        <begin position="395"/>
        <end position="601"/>
    </location>
</feature>
<accession>A0ABY4FR14</accession>
<keyword evidence="3" id="KW-0547">Nucleotide-binding</keyword>
<reference evidence="11 12" key="1">
    <citation type="submission" date="2022-04" db="EMBL/GenBank/DDBJ databases">
        <title>Leucobacter sp. isolated from rhizosphere of garlic.</title>
        <authorList>
            <person name="Won M."/>
            <person name="Lee C.-M."/>
            <person name="Woen H.-Y."/>
            <person name="Kwon S.-W."/>
        </authorList>
    </citation>
    <scope>NUCLEOTIDE SEQUENCE [LARGE SCALE GENOMIC DNA]</scope>
    <source>
        <strain evidence="11 12">H21R-40</strain>
    </source>
</reference>
<keyword evidence="4" id="KW-0067">ATP-binding</keyword>
<dbReference type="SUPFAM" id="SSF52540">
    <property type="entry name" value="P-loop containing nucleoside triphosphate hydrolases"/>
    <property type="match status" value="1"/>
</dbReference>
<dbReference type="PROSITE" id="PS00211">
    <property type="entry name" value="ABC_TRANSPORTER_1"/>
    <property type="match status" value="1"/>
</dbReference>
<dbReference type="PROSITE" id="PS50929">
    <property type="entry name" value="ABC_TM1F"/>
    <property type="match status" value="1"/>
</dbReference>
<dbReference type="InterPro" id="IPR027417">
    <property type="entry name" value="P-loop_NTPase"/>
</dbReference>
<dbReference type="NCBIfam" id="TIGR02857">
    <property type="entry name" value="CydD"/>
    <property type="match status" value="1"/>
</dbReference>
<dbReference type="InterPro" id="IPR039421">
    <property type="entry name" value="Type_1_exporter"/>
</dbReference>
<evidence type="ECO:0000256" key="5">
    <source>
        <dbReference type="ARBA" id="ARBA00022989"/>
    </source>
</evidence>
<feature type="transmembrane region" description="Helical" evidence="8">
    <location>
        <begin position="272"/>
        <end position="292"/>
    </location>
</feature>
<dbReference type="InterPro" id="IPR011527">
    <property type="entry name" value="ABC1_TM_dom"/>
</dbReference>
<keyword evidence="5 8" id="KW-1133">Transmembrane helix</keyword>
<dbReference type="InterPro" id="IPR036640">
    <property type="entry name" value="ABC1_TM_sf"/>
</dbReference>
<dbReference type="SMART" id="SM00382">
    <property type="entry name" value="AAA"/>
    <property type="match status" value="1"/>
</dbReference>
<evidence type="ECO:0000256" key="4">
    <source>
        <dbReference type="ARBA" id="ARBA00022840"/>
    </source>
</evidence>
<evidence type="ECO:0000313" key="12">
    <source>
        <dbReference type="Proteomes" id="UP000831786"/>
    </source>
</evidence>
<dbReference type="PROSITE" id="PS50893">
    <property type="entry name" value="ABC_TRANSPORTER_2"/>
    <property type="match status" value="1"/>
</dbReference>
<dbReference type="InterPro" id="IPR003593">
    <property type="entry name" value="AAA+_ATPase"/>
</dbReference>
<gene>
    <name evidence="11" type="primary">cydD</name>
    <name evidence="11" type="ORF">MUN78_07890</name>
</gene>
<dbReference type="Proteomes" id="UP000831786">
    <property type="component" value="Chromosome"/>
</dbReference>
<name>A0ABY4FR14_9MICO</name>
<evidence type="ECO:0000256" key="7">
    <source>
        <dbReference type="SAM" id="MobiDB-lite"/>
    </source>
</evidence>
<dbReference type="PANTHER" id="PTHR24221">
    <property type="entry name" value="ATP-BINDING CASSETTE SUB-FAMILY B"/>
    <property type="match status" value="1"/>
</dbReference>
<protein>
    <submittedName>
        <fullName evidence="11">Thiol reductant ABC exporter subunit CydD</fullName>
    </submittedName>
</protein>
<dbReference type="InterPro" id="IPR003439">
    <property type="entry name" value="ABC_transporter-like_ATP-bd"/>
</dbReference>
<feature type="transmembrane region" description="Helical" evidence="8">
    <location>
        <begin position="20"/>
        <end position="51"/>
    </location>
</feature>
<feature type="transmembrane region" description="Helical" evidence="8">
    <location>
        <begin position="167"/>
        <end position="187"/>
    </location>
</feature>
<dbReference type="Pfam" id="PF00005">
    <property type="entry name" value="ABC_tran"/>
    <property type="match status" value="1"/>
</dbReference>
<evidence type="ECO:0000256" key="1">
    <source>
        <dbReference type="ARBA" id="ARBA00004651"/>
    </source>
</evidence>